<protein>
    <submittedName>
        <fullName evidence="9">ABC transporter permease</fullName>
    </submittedName>
</protein>
<keyword evidence="2 7" id="KW-0813">Transport</keyword>
<evidence type="ECO:0000256" key="2">
    <source>
        <dbReference type="ARBA" id="ARBA00022448"/>
    </source>
</evidence>
<feature type="transmembrane region" description="Helical" evidence="7">
    <location>
        <begin position="99"/>
        <end position="120"/>
    </location>
</feature>
<dbReference type="Pfam" id="PF00528">
    <property type="entry name" value="BPD_transp_1"/>
    <property type="match status" value="1"/>
</dbReference>
<dbReference type="EMBL" id="JAUTWS010000008">
    <property type="protein sequence ID" value="MDO9708862.1"/>
    <property type="molecule type" value="Genomic_DNA"/>
</dbReference>
<name>A0ABT9DY80_9PROT</name>
<feature type="transmembrane region" description="Helical" evidence="7">
    <location>
        <begin position="284"/>
        <end position="306"/>
    </location>
</feature>
<dbReference type="Proteomes" id="UP001243009">
    <property type="component" value="Unassembled WGS sequence"/>
</dbReference>
<dbReference type="CDD" id="cd06261">
    <property type="entry name" value="TM_PBP2"/>
    <property type="match status" value="1"/>
</dbReference>
<dbReference type="PANTHER" id="PTHR43163">
    <property type="entry name" value="DIPEPTIDE TRANSPORT SYSTEM PERMEASE PROTEIN DPPB-RELATED"/>
    <property type="match status" value="1"/>
</dbReference>
<evidence type="ECO:0000313" key="9">
    <source>
        <dbReference type="EMBL" id="MDO9708862.1"/>
    </source>
</evidence>
<comment type="similarity">
    <text evidence="7">Belongs to the binding-protein-dependent transport system permease family.</text>
</comment>
<comment type="caution">
    <text evidence="9">The sequence shown here is derived from an EMBL/GenBank/DDBJ whole genome shotgun (WGS) entry which is preliminary data.</text>
</comment>
<keyword evidence="5 7" id="KW-1133">Transmembrane helix</keyword>
<proteinExistence type="inferred from homology"/>
<comment type="subcellular location">
    <subcellularLocation>
        <location evidence="1 7">Cell membrane</location>
        <topology evidence="1 7">Multi-pass membrane protein</topology>
    </subcellularLocation>
</comment>
<evidence type="ECO:0000256" key="1">
    <source>
        <dbReference type="ARBA" id="ARBA00004651"/>
    </source>
</evidence>
<feature type="transmembrane region" description="Helical" evidence="7">
    <location>
        <begin position="132"/>
        <end position="155"/>
    </location>
</feature>
<keyword evidence="3" id="KW-1003">Cell membrane</keyword>
<evidence type="ECO:0000259" key="8">
    <source>
        <dbReference type="PROSITE" id="PS50928"/>
    </source>
</evidence>
<keyword evidence="10" id="KW-1185">Reference proteome</keyword>
<evidence type="ECO:0000313" key="10">
    <source>
        <dbReference type="Proteomes" id="UP001243009"/>
    </source>
</evidence>
<organism evidence="9 10">
    <name type="scientific">Paracraurococcus lichenis</name>
    <dbReference type="NCBI Taxonomy" id="3064888"/>
    <lineage>
        <taxon>Bacteria</taxon>
        <taxon>Pseudomonadati</taxon>
        <taxon>Pseudomonadota</taxon>
        <taxon>Alphaproteobacteria</taxon>
        <taxon>Acetobacterales</taxon>
        <taxon>Roseomonadaceae</taxon>
        <taxon>Paracraurococcus</taxon>
    </lineage>
</organism>
<feature type="transmembrane region" description="Helical" evidence="7">
    <location>
        <begin position="242"/>
        <end position="264"/>
    </location>
</feature>
<feature type="transmembrane region" description="Helical" evidence="7">
    <location>
        <begin position="9"/>
        <end position="30"/>
    </location>
</feature>
<keyword evidence="6 7" id="KW-0472">Membrane</keyword>
<feature type="domain" description="ABC transmembrane type-1" evidence="8">
    <location>
        <begin position="95"/>
        <end position="307"/>
    </location>
</feature>
<sequence length="317" mass="33821">MALYLIRRILYAIPIALAVGFVCFMLVQIAPGDPINAIVPPDAPADVVEQVRKDYGLDKPLPVQFGLWMSKVAIGDLGRSLATGRPVWADLQSAIGNTLTLAFCASLLGFLLGCVLGGLAGTFRGSAVDRGAVGLAVAGVSVPHYWLGMVMVVIFSVQLNWLPAMGAGPGGSSDWAWDWEHMKHLVLPAVTLSVIPMGIVTRTVRGIVAEIMNQEFVTALRGKGLTRWGVFLHVVKNAAPNALAVMGLQLGYLMGGSILVETVFSWPGTGLLLNSAIFQRDLPVLQGTILVLAMFFVALNLVVDLVQTALDPRIKRA</sequence>
<evidence type="ECO:0000256" key="3">
    <source>
        <dbReference type="ARBA" id="ARBA00022475"/>
    </source>
</evidence>
<keyword evidence="4 7" id="KW-0812">Transmembrane</keyword>
<evidence type="ECO:0000256" key="4">
    <source>
        <dbReference type="ARBA" id="ARBA00022692"/>
    </source>
</evidence>
<evidence type="ECO:0000256" key="6">
    <source>
        <dbReference type="ARBA" id="ARBA00023136"/>
    </source>
</evidence>
<dbReference type="RefSeq" id="WP_305103723.1">
    <property type="nucleotide sequence ID" value="NZ_JAUTWS010000008.1"/>
</dbReference>
<reference evidence="9 10" key="1">
    <citation type="submission" date="2023-08" db="EMBL/GenBank/DDBJ databases">
        <title>The draft genome sequence of Paracraurococcus sp. LOR1-02.</title>
        <authorList>
            <person name="Kingkaew E."/>
            <person name="Tanasupawat S."/>
        </authorList>
    </citation>
    <scope>NUCLEOTIDE SEQUENCE [LARGE SCALE GENOMIC DNA]</scope>
    <source>
        <strain evidence="9 10">LOR1-02</strain>
    </source>
</reference>
<evidence type="ECO:0000256" key="7">
    <source>
        <dbReference type="RuleBase" id="RU363032"/>
    </source>
</evidence>
<dbReference type="PANTHER" id="PTHR43163:SF6">
    <property type="entry name" value="DIPEPTIDE TRANSPORT SYSTEM PERMEASE PROTEIN DPPB-RELATED"/>
    <property type="match status" value="1"/>
</dbReference>
<evidence type="ECO:0000256" key="5">
    <source>
        <dbReference type="ARBA" id="ARBA00022989"/>
    </source>
</evidence>
<dbReference type="InterPro" id="IPR045621">
    <property type="entry name" value="BPD_transp_1_N"/>
</dbReference>
<feature type="transmembrane region" description="Helical" evidence="7">
    <location>
        <begin position="185"/>
        <end position="204"/>
    </location>
</feature>
<dbReference type="PROSITE" id="PS50928">
    <property type="entry name" value="ABC_TM1"/>
    <property type="match status" value="1"/>
</dbReference>
<dbReference type="Pfam" id="PF19300">
    <property type="entry name" value="BPD_transp_1_N"/>
    <property type="match status" value="1"/>
</dbReference>
<accession>A0ABT9DY80</accession>
<dbReference type="InterPro" id="IPR035906">
    <property type="entry name" value="MetI-like_sf"/>
</dbReference>
<dbReference type="SUPFAM" id="SSF161098">
    <property type="entry name" value="MetI-like"/>
    <property type="match status" value="1"/>
</dbReference>
<dbReference type="InterPro" id="IPR000515">
    <property type="entry name" value="MetI-like"/>
</dbReference>
<dbReference type="Gene3D" id="1.10.3720.10">
    <property type="entry name" value="MetI-like"/>
    <property type="match status" value="1"/>
</dbReference>
<gene>
    <name evidence="9" type="ORF">Q7A36_10965</name>
</gene>